<gene>
    <name evidence="1" type="ORF">D934_07855</name>
    <name evidence="2" type="ORF">D934_09075</name>
</gene>
<evidence type="ECO:0000313" key="1">
    <source>
        <dbReference type="EMBL" id="AIC10136.1"/>
    </source>
</evidence>
<accession>A0A060HBH9</accession>
<dbReference type="AlphaFoldDB" id="A0A060HBH9"/>
<dbReference type="Proteomes" id="UP000027215">
    <property type="component" value="Chromosome"/>
</dbReference>
<dbReference type="PATRIC" id="fig|155920.8.peg.1818"/>
<dbReference type="EMBL" id="CP006696">
    <property type="protein sequence ID" value="AIC10287.1"/>
    <property type="molecule type" value="Genomic_DNA"/>
</dbReference>
<sequence>MTGLTVTTKHLFTIPHFSRRAGFCRGGARQFFMDHGLDWSDFVRNGIAAEALSATKDALANALVAWAQQCEQGHIDGR</sequence>
<dbReference type="HOGENOM" id="CLU_197683_0_0_6"/>
<proteinExistence type="predicted"/>
<dbReference type="EMBL" id="CP006696">
    <property type="protein sequence ID" value="AIC10136.1"/>
    <property type="molecule type" value="Genomic_DNA"/>
</dbReference>
<dbReference type="RefSeq" id="WP_004087265.1">
    <property type="nucleotide sequence ID" value="NZ_CP006696.1"/>
</dbReference>
<name>A0A060HBH9_XYLFS</name>
<evidence type="ECO:0000313" key="3">
    <source>
        <dbReference type="Proteomes" id="UP000027215"/>
    </source>
</evidence>
<organism evidence="2 3">
    <name type="scientific">Xylella fastidiosa subsp. sandyi Ann-1</name>
    <dbReference type="NCBI Taxonomy" id="155920"/>
    <lineage>
        <taxon>Bacteria</taxon>
        <taxon>Pseudomonadati</taxon>
        <taxon>Pseudomonadota</taxon>
        <taxon>Gammaproteobacteria</taxon>
        <taxon>Lysobacterales</taxon>
        <taxon>Lysobacteraceae</taxon>
        <taxon>Xylella</taxon>
    </lineage>
</organism>
<dbReference type="KEGG" id="xfs:D934_07855"/>
<protein>
    <submittedName>
        <fullName evidence="2">Uncharacterized protein</fullName>
    </submittedName>
</protein>
<dbReference type="KEGG" id="xfs:D934_09075"/>
<reference evidence="2 3" key="1">
    <citation type="submission" date="2013-08" db="EMBL/GenBank/DDBJ databases">
        <authorList>
            <person name="Stouthamer R."/>
            <person name="Nunney L."/>
        </authorList>
    </citation>
    <scope>NUCLEOTIDE SEQUENCE [LARGE SCALE GENOMIC DNA]</scope>
    <source>
        <strain evidence="2">Ann-1</strain>
        <strain evidence="3">ann-1</strain>
    </source>
</reference>
<evidence type="ECO:0000313" key="2">
    <source>
        <dbReference type="EMBL" id="AIC10287.1"/>
    </source>
</evidence>
<dbReference type="GeneID" id="93904550"/>